<feature type="compositionally biased region" description="Basic and acidic residues" evidence="1">
    <location>
        <begin position="342"/>
        <end position="360"/>
    </location>
</feature>
<feature type="domain" description="DUF1216" evidence="3">
    <location>
        <begin position="418"/>
        <end position="543"/>
    </location>
</feature>
<feature type="signal peptide" evidence="2">
    <location>
        <begin position="1"/>
        <end position="17"/>
    </location>
</feature>
<evidence type="ECO:0000313" key="5">
    <source>
        <dbReference type="Proteomes" id="UP001642260"/>
    </source>
</evidence>
<evidence type="ECO:0000259" key="3">
    <source>
        <dbReference type="Pfam" id="PF06746"/>
    </source>
</evidence>
<feature type="compositionally biased region" description="Low complexity" evidence="1">
    <location>
        <begin position="525"/>
        <end position="555"/>
    </location>
</feature>
<evidence type="ECO:0000256" key="2">
    <source>
        <dbReference type="SAM" id="SignalP"/>
    </source>
</evidence>
<feature type="compositionally biased region" description="Low complexity" evidence="1">
    <location>
        <begin position="213"/>
        <end position="222"/>
    </location>
</feature>
<dbReference type="Pfam" id="PF06746">
    <property type="entry name" value="DUF1216"/>
    <property type="match status" value="1"/>
</dbReference>
<organism evidence="4 5">
    <name type="scientific">Eruca vesicaria subsp. sativa</name>
    <name type="common">Garden rocket</name>
    <name type="synonym">Eruca sativa</name>
    <dbReference type="NCBI Taxonomy" id="29727"/>
    <lineage>
        <taxon>Eukaryota</taxon>
        <taxon>Viridiplantae</taxon>
        <taxon>Streptophyta</taxon>
        <taxon>Embryophyta</taxon>
        <taxon>Tracheophyta</taxon>
        <taxon>Spermatophyta</taxon>
        <taxon>Magnoliopsida</taxon>
        <taxon>eudicotyledons</taxon>
        <taxon>Gunneridae</taxon>
        <taxon>Pentapetalae</taxon>
        <taxon>rosids</taxon>
        <taxon>malvids</taxon>
        <taxon>Brassicales</taxon>
        <taxon>Brassicaceae</taxon>
        <taxon>Brassiceae</taxon>
        <taxon>Eruca</taxon>
    </lineage>
</organism>
<feature type="region of interest" description="Disordered" evidence="1">
    <location>
        <begin position="525"/>
        <end position="580"/>
    </location>
</feature>
<dbReference type="InterPro" id="IPR009605">
    <property type="entry name" value="DUF1216"/>
</dbReference>
<dbReference type="Proteomes" id="UP001642260">
    <property type="component" value="Unassembled WGS sequence"/>
</dbReference>
<feature type="compositionally biased region" description="Basic and acidic residues" evidence="1">
    <location>
        <begin position="252"/>
        <end position="302"/>
    </location>
</feature>
<evidence type="ECO:0000313" key="4">
    <source>
        <dbReference type="EMBL" id="CAH8388782.1"/>
    </source>
</evidence>
<feature type="compositionally biased region" description="Low complexity" evidence="1">
    <location>
        <begin position="314"/>
        <end position="341"/>
    </location>
</feature>
<feature type="compositionally biased region" description="Low complexity" evidence="1">
    <location>
        <begin position="361"/>
        <end position="388"/>
    </location>
</feature>
<sequence length="580" mass="62163">MARISLGLCLMLAVASSVVYETQGHFLLKNYLTTQFPSKGSEFTPYVNKGLTELATDLERGCPPTPEFKSFFTEFKSYMSSIETSSSTSTNIETEMAKKGDGLFKACSAITGGAGEKSAEAGSFKSTMMSMAKTLVEQKKSTSTITSTEKKTLVTSMVKWTKTIATTVKTASEKKGKKIDINTFGLDVDINDKSIMTVSGSSQSSSSHHKTSSESSTQSQSSNFNARAENESSAKAKLSGGSVSATEEGGEKDEKKEKPEKDDKKEKAAEKKEPAEKKEKPEKKEKDEKPAEKKKEKKEKDSAGASTTFSDTTGAPVGSPKGSPSSGKSKASGSPKASPSSSKDKTSEKGSEKASSKKQEANAASASSMNQEQSKTASSSSKSTTTVTEIEKETSQETMSFISGLEKKYSQKAELKPFFEKLKASMTASAKVASTKSAQDYSSTAKSTTGKLIDAMTFVGSRFSKSAEMKSSIKTTQEKLMTSLKQFQDLNSKIVGEKKVSTTQETEIKQKISKIEQVTTQFLETAASSSSTQASSTSKESQKSQKQSMASSEKQTAATSQQENVDSSQQQNSMGKLKNN</sequence>
<dbReference type="AlphaFoldDB" id="A0ABC8LZ20"/>
<proteinExistence type="predicted"/>
<protein>
    <recommendedName>
        <fullName evidence="3">DUF1216 domain-containing protein</fullName>
    </recommendedName>
</protein>
<dbReference type="EMBL" id="CAKOAT010817375">
    <property type="protein sequence ID" value="CAH8388782.1"/>
    <property type="molecule type" value="Genomic_DNA"/>
</dbReference>
<accession>A0ABC8LZ20</accession>
<reference evidence="4 5" key="1">
    <citation type="submission" date="2022-03" db="EMBL/GenBank/DDBJ databases">
        <authorList>
            <person name="Macdonald S."/>
            <person name="Ahmed S."/>
            <person name="Newling K."/>
        </authorList>
    </citation>
    <scope>NUCLEOTIDE SEQUENCE [LARGE SCALE GENOMIC DNA]</scope>
</reference>
<feature type="compositionally biased region" description="Polar residues" evidence="1">
    <location>
        <begin position="556"/>
        <end position="580"/>
    </location>
</feature>
<name>A0ABC8LZ20_ERUVS</name>
<gene>
    <name evidence="4" type="ORF">ERUC_LOCUS41265</name>
</gene>
<dbReference type="PANTHER" id="PTHR31607">
    <property type="entry name" value="DUF1216 DOMAIN-CONTAINING PROTEIN-RELATED"/>
    <property type="match status" value="1"/>
</dbReference>
<feature type="compositionally biased region" description="Polar residues" evidence="1">
    <location>
        <begin position="304"/>
        <end position="313"/>
    </location>
</feature>
<keyword evidence="5" id="KW-1185">Reference proteome</keyword>
<evidence type="ECO:0000256" key="1">
    <source>
        <dbReference type="SAM" id="MobiDB-lite"/>
    </source>
</evidence>
<feature type="region of interest" description="Disordered" evidence="1">
    <location>
        <begin position="197"/>
        <end position="398"/>
    </location>
</feature>
<feature type="chain" id="PRO_5044875283" description="DUF1216 domain-containing protein" evidence="2">
    <location>
        <begin position="18"/>
        <end position="580"/>
    </location>
</feature>
<keyword evidence="2" id="KW-0732">Signal</keyword>
<comment type="caution">
    <text evidence="4">The sequence shown here is derived from an EMBL/GenBank/DDBJ whole genome shotgun (WGS) entry which is preliminary data.</text>
</comment>
<dbReference type="PANTHER" id="PTHR31607:SF30">
    <property type="entry name" value="PROTEIN, PUTATIVE (DUF1216)-RELATED"/>
    <property type="match status" value="1"/>
</dbReference>